<keyword evidence="4" id="KW-1185">Reference proteome</keyword>
<name>A0AAN9D4N5_9TELE</name>
<comment type="caution">
    <text evidence="3">The sequence shown here is derived from an EMBL/GenBank/DDBJ whole genome shotgun (WGS) entry which is preliminary data.</text>
</comment>
<accession>A0AAN9D4N5</accession>
<reference evidence="3 4" key="1">
    <citation type="submission" date="2024-02" db="EMBL/GenBank/DDBJ databases">
        <title>Chromosome-level genome assembly of the Eurasian Minnow (Phoxinus phoxinus).</title>
        <authorList>
            <person name="Oriowo T.O."/>
            <person name="Martin S."/>
            <person name="Stange M."/>
            <person name="Chrysostomakis Y."/>
            <person name="Brown T."/>
            <person name="Winkler S."/>
            <person name="Kukowka S."/>
            <person name="Myers E.W."/>
            <person name="Bohne A."/>
        </authorList>
    </citation>
    <scope>NUCLEOTIDE SEQUENCE [LARGE SCALE GENOMIC DNA]</scope>
    <source>
        <strain evidence="3">ZFMK-TIS-60720</strain>
        <tissue evidence="3">Whole Organism</tissue>
    </source>
</reference>
<gene>
    <name evidence="3" type="ORF">R3I93_008335</name>
</gene>
<feature type="region of interest" description="Disordered" evidence="2">
    <location>
        <begin position="68"/>
        <end position="103"/>
    </location>
</feature>
<feature type="region of interest" description="Disordered" evidence="2">
    <location>
        <begin position="1"/>
        <end position="26"/>
    </location>
</feature>
<dbReference type="Pfam" id="PF15794">
    <property type="entry name" value="CCDC106"/>
    <property type="match status" value="1"/>
</dbReference>
<dbReference type="AlphaFoldDB" id="A0AAN9D4N5"/>
<evidence type="ECO:0000256" key="1">
    <source>
        <dbReference type="SAM" id="Coils"/>
    </source>
</evidence>
<dbReference type="Proteomes" id="UP001364617">
    <property type="component" value="Unassembled WGS sequence"/>
</dbReference>
<dbReference type="EMBL" id="JAYKXH010000008">
    <property type="protein sequence ID" value="KAK7160644.1"/>
    <property type="molecule type" value="Genomic_DNA"/>
</dbReference>
<protein>
    <submittedName>
        <fullName evidence="3">Uncharacterized protein</fullName>
    </submittedName>
</protein>
<feature type="coiled-coil region" evidence="1">
    <location>
        <begin position="26"/>
        <end position="67"/>
    </location>
</feature>
<evidence type="ECO:0000313" key="3">
    <source>
        <dbReference type="EMBL" id="KAK7160644.1"/>
    </source>
</evidence>
<evidence type="ECO:0000256" key="2">
    <source>
        <dbReference type="SAM" id="MobiDB-lite"/>
    </source>
</evidence>
<sequence>MPVRKPAQEEVENDVQEEAPTSNITLSKTKQTVELLKEKIHALEEKVESLTEERNFLRERLEDALKLKAEIPEQSKYPTTSQLESSEDTTSSDDSSSDSSEPS</sequence>
<proteinExistence type="predicted"/>
<feature type="compositionally biased region" description="Low complexity" evidence="2">
    <location>
        <begin position="92"/>
        <end position="103"/>
    </location>
</feature>
<keyword evidence="1" id="KW-0175">Coiled coil</keyword>
<evidence type="ECO:0000313" key="4">
    <source>
        <dbReference type="Proteomes" id="UP001364617"/>
    </source>
</evidence>
<organism evidence="3 4">
    <name type="scientific">Phoxinus phoxinus</name>
    <name type="common">Eurasian minnow</name>
    <dbReference type="NCBI Taxonomy" id="58324"/>
    <lineage>
        <taxon>Eukaryota</taxon>
        <taxon>Metazoa</taxon>
        <taxon>Chordata</taxon>
        <taxon>Craniata</taxon>
        <taxon>Vertebrata</taxon>
        <taxon>Euteleostomi</taxon>
        <taxon>Actinopterygii</taxon>
        <taxon>Neopterygii</taxon>
        <taxon>Teleostei</taxon>
        <taxon>Ostariophysi</taxon>
        <taxon>Cypriniformes</taxon>
        <taxon>Leuciscidae</taxon>
        <taxon>Phoxininae</taxon>
        <taxon>Phoxinus</taxon>
    </lineage>
</organism>
<dbReference type="InterPro" id="IPR031591">
    <property type="entry name" value="CCDC106"/>
</dbReference>